<dbReference type="KEGG" id="llh:I41_11520"/>
<dbReference type="InterPro" id="IPR027558">
    <property type="entry name" value="Pre_pil_HX9DG_C"/>
</dbReference>
<dbReference type="PANTHER" id="PTHR30093">
    <property type="entry name" value="GENERAL SECRETION PATHWAY PROTEIN G"/>
    <property type="match status" value="1"/>
</dbReference>
<dbReference type="SUPFAM" id="SSF54523">
    <property type="entry name" value="Pili subunits"/>
    <property type="match status" value="1"/>
</dbReference>
<dbReference type="NCBIfam" id="TIGR04294">
    <property type="entry name" value="pre_pil_HX9DG"/>
    <property type="match status" value="1"/>
</dbReference>
<accession>A0A517TUE3</accession>
<protein>
    <recommendedName>
        <fullName evidence="1">DUF1559 domain-containing protein</fullName>
    </recommendedName>
</protein>
<dbReference type="Pfam" id="PF07963">
    <property type="entry name" value="N_methyl"/>
    <property type="match status" value="1"/>
</dbReference>
<dbReference type="InterPro" id="IPR045584">
    <property type="entry name" value="Pilin-like"/>
</dbReference>
<dbReference type="InterPro" id="IPR012902">
    <property type="entry name" value="N_methyl_site"/>
</dbReference>
<dbReference type="PROSITE" id="PS00409">
    <property type="entry name" value="PROKAR_NTER_METHYL"/>
    <property type="match status" value="1"/>
</dbReference>
<evidence type="ECO:0000259" key="1">
    <source>
        <dbReference type="Pfam" id="PF07596"/>
    </source>
</evidence>
<dbReference type="AlphaFoldDB" id="A0A517TUE3"/>
<dbReference type="InterPro" id="IPR011453">
    <property type="entry name" value="DUF1559"/>
</dbReference>
<dbReference type="EMBL" id="CP036339">
    <property type="protein sequence ID" value="QDT71987.1"/>
    <property type="molecule type" value="Genomic_DNA"/>
</dbReference>
<reference evidence="2 3" key="1">
    <citation type="submission" date="2019-02" db="EMBL/GenBank/DDBJ databases">
        <title>Deep-cultivation of Planctomycetes and their phenomic and genomic characterization uncovers novel biology.</title>
        <authorList>
            <person name="Wiegand S."/>
            <person name="Jogler M."/>
            <person name="Boedeker C."/>
            <person name="Pinto D."/>
            <person name="Vollmers J."/>
            <person name="Rivas-Marin E."/>
            <person name="Kohn T."/>
            <person name="Peeters S.H."/>
            <person name="Heuer A."/>
            <person name="Rast P."/>
            <person name="Oberbeckmann S."/>
            <person name="Bunk B."/>
            <person name="Jeske O."/>
            <person name="Meyerdierks A."/>
            <person name="Storesund J.E."/>
            <person name="Kallscheuer N."/>
            <person name="Luecker S."/>
            <person name="Lage O.M."/>
            <person name="Pohl T."/>
            <person name="Merkel B.J."/>
            <person name="Hornburger P."/>
            <person name="Mueller R.-W."/>
            <person name="Bruemmer F."/>
            <person name="Labrenz M."/>
            <person name="Spormann A.M."/>
            <person name="Op den Camp H."/>
            <person name="Overmann J."/>
            <person name="Amann R."/>
            <person name="Jetten M.S.M."/>
            <person name="Mascher T."/>
            <person name="Medema M.H."/>
            <person name="Devos D.P."/>
            <person name="Kaster A.-K."/>
            <person name="Ovreas L."/>
            <person name="Rohde M."/>
            <person name="Galperin M.Y."/>
            <person name="Jogler C."/>
        </authorList>
    </citation>
    <scope>NUCLEOTIDE SEQUENCE [LARGE SCALE GENOMIC DNA]</scope>
    <source>
        <strain evidence="2 3">I41</strain>
    </source>
</reference>
<organism evidence="2 3">
    <name type="scientific">Lacipirellula limnantheis</name>
    <dbReference type="NCBI Taxonomy" id="2528024"/>
    <lineage>
        <taxon>Bacteria</taxon>
        <taxon>Pseudomonadati</taxon>
        <taxon>Planctomycetota</taxon>
        <taxon>Planctomycetia</taxon>
        <taxon>Pirellulales</taxon>
        <taxon>Lacipirellulaceae</taxon>
        <taxon>Lacipirellula</taxon>
    </lineage>
</organism>
<sequence>MLQRRVKLAGGFTLVELLVVIAIIGVLVALLLPAVQAAREAARRNACTNNMKQIGLALHNFEGSQRSLPIGTTYTATTKSGEYGTWASQILPFLEQQAAYNRFNFRRPMWNRTPGSNNDQVAGETVLPVFTCVSDERSSEPILKQGRGESRLVAGGGTNNPAQAQGLWYTGSLGPTSPDGCSFCPEPAPSYCCRGCSFGTIATKPPNESCTSNVGDSSVGMFTRLPIGYKFSEVTDGLSQTIMFAETLPYHCIWNCVFCVNFPLSSTTVPINHMESDTGARDGAWPRACGFKSMHPSGANFAMGDASVHFLAEATDYRVVNELGTRAGGEAASIP</sequence>
<dbReference type="Gene3D" id="3.30.700.10">
    <property type="entry name" value="Glycoprotein, Type 4 Pilin"/>
    <property type="match status" value="1"/>
</dbReference>
<proteinExistence type="predicted"/>
<dbReference type="Pfam" id="PF07596">
    <property type="entry name" value="SBP_bac_10"/>
    <property type="match status" value="1"/>
</dbReference>
<feature type="domain" description="DUF1559" evidence="1">
    <location>
        <begin position="36"/>
        <end position="316"/>
    </location>
</feature>
<dbReference type="Proteomes" id="UP000317909">
    <property type="component" value="Chromosome"/>
</dbReference>
<evidence type="ECO:0000313" key="2">
    <source>
        <dbReference type="EMBL" id="QDT71987.1"/>
    </source>
</evidence>
<evidence type="ECO:0000313" key="3">
    <source>
        <dbReference type="Proteomes" id="UP000317909"/>
    </source>
</evidence>
<keyword evidence="3" id="KW-1185">Reference proteome</keyword>
<gene>
    <name evidence="2" type="ORF">I41_11520</name>
</gene>
<dbReference type="NCBIfam" id="TIGR02532">
    <property type="entry name" value="IV_pilin_GFxxxE"/>
    <property type="match status" value="1"/>
</dbReference>
<name>A0A517TUE3_9BACT</name>
<dbReference type="PANTHER" id="PTHR30093:SF2">
    <property type="entry name" value="TYPE II SECRETION SYSTEM PROTEIN H"/>
    <property type="match status" value="1"/>
</dbReference>